<dbReference type="PROSITE" id="PS51186">
    <property type="entry name" value="GNAT"/>
    <property type="match status" value="1"/>
</dbReference>
<dbReference type="GO" id="GO:0016747">
    <property type="term" value="F:acyltransferase activity, transferring groups other than amino-acyl groups"/>
    <property type="evidence" value="ECO:0007669"/>
    <property type="project" value="InterPro"/>
</dbReference>
<feature type="region of interest" description="Disordered" evidence="1">
    <location>
        <begin position="81"/>
        <end position="115"/>
    </location>
</feature>
<dbReference type="PANTHER" id="PTHR30007:SF1">
    <property type="entry name" value="BLR1914 PROTEIN"/>
    <property type="match status" value="1"/>
</dbReference>
<name>A0A4P6EKS7_9MICO</name>
<proteinExistence type="predicted"/>
<dbReference type="KEGG" id="xyl:ET495_08285"/>
<keyword evidence="3" id="KW-0808">Transferase</keyword>
<evidence type="ECO:0000256" key="1">
    <source>
        <dbReference type="SAM" id="MobiDB-lite"/>
    </source>
</evidence>
<dbReference type="InterPro" id="IPR016181">
    <property type="entry name" value="Acyl_CoA_acyltransferase"/>
</dbReference>
<organism evidence="3 4">
    <name type="scientific">Xylanimonas allomyrinae</name>
    <dbReference type="NCBI Taxonomy" id="2509459"/>
    <lineage>
        <taxon>Bacteria</taxon>
        <taxon>Bacillati</taxon>
        <taxon>Actinomycetota</taxon>
        <taxon>Actinomycetes</taxon>
        <taxon>Micrococcales</taxon>
        <taxon>Promicromonosporaceae</taxon>
        <taxon>Xylanimonas</taxon>
    </lineage>
</organism>
<protein>
    <submittedName>
        <fullName evidence="3">GNAT family N-acetyltransferase</fullName>
    </submittedName>
</protein>
<dbReference type="Pfam" id="PF00583">
    <property type="entry name" value="Acetyltransf_1"/>
    <property type="match status" value="1"/>
</dbReference>
<evidence type="ECO:0000313" key="3">
    <source>
        <dbReference type="EMBL" id="QAY63242.1"/>
    </source>
</evidence>
<feature type="domain" description="N-acetyltransferase" evidence="2">
    <location>
        <begin position="185"/>
        <end position="342"/>
    </location>
</feature>
<evidence type="ECO:0000313" key="4">
    <source>
        <dbReference type="Proteomes" id="UP000291758"/>
    </source>
</evidence>
<sequence>MSRHRPVPWRVDDQGPPRRRRKGRPLAAVVAAGQCHDGKQLEPVLADIWVPRVDGGRPRTMPDALLGDKAYSSAAIRYELRGARDQGRDPRTGRPEGQPQTQRLGRRRRPGLNTEKYKKRNVVERSFNLLKQWRALATRNDKHATIYRGAVVLAAIIVSLRSEETRPSGWVRHDGAMPAVTPGGVAVRCATPDDAIACASVHYTSWVETYSGLLSVAHWETDTLERRIEKWSRRLDDGAVVTIAEVDGAVVGFAIGGAGRQIGDHSPVREHELQSLYVLADHHGTGAGQALLDAVVPPGPAQLWVAEKNPRARRFYERNGFLPDGERFFDERLGIAEVRLVR</sequence>
<evidence type="ECO:0000259" key="2">
    <source>
        <dbReference type="PROSITE" id="PS51186"/>
    </source>
</evidence>
<dbReference type="Gene3D" id="3.40.630.30">
    <property type="match status" value="1"/>
</dbReference>
<dbReference type="RefSeq" id="WP_129204152.1">
    <property type="nucleotide sequence ID" value="NZ_CP035495.1"/>
</dbReference>
<dbReference type="SUPFAM" id="SSF55729">
    <property type="entry name" value="Acyl-CoA N-acyltransferases (Nat)"/>
    <property type="match status" value="1"/>
</dbReference>
<dbReference type="CDD" id="cd04301">
    <property type="entry name" value="NAT_SF"/>
    <property type="match status" value="1"/>
</dbReference>
<dbReference type="Proteomes" id="UP000291758">
    <property type="component" value="Chromosome"/>
</dbReference>
<dbReference type="GO" id="GO:0003677">
    <property type="term" value="F:DNA binding"/>
    <property type="evidence" value="ECO:0007669"/>
    <property type="project" value="InterPro"/>
</dbReference>
<dbReference type="GO" id="GO:0004803">
    <property type="term" value="F:transposase activity"/>
    <property type="evidence" value="ECO:0007669"/>
    <property type="project" value="InterPro"/>
</dbReference>
<dbReference type="InterPro" id="IPR000182">
    <property type="entry name" value="GNAT_dom"/>
</dbReference>
<dbReference type="Pfam" id="PF01609">
    <property type="entry name" value="DDE_Tnp_1"/>
    <property type="match status" value="1"/>
</dbReference>
<dbReference type="InterPro" id="IPR002559">
    <property type="entry name" value="Transposase_11"/>
</dbReference>
<keyword evidence="4" id="KW-1185">Reference proteome</keyword>
<dbReference type="PANTHER" id="PTHR30007">
    <property type="entry name" value="PHP DOMAIN PROTEIN"/>
    <property type="match status" value="1"/>
</dbReference>
<feature type="region of interest" description="Disordered" evidence="1">
    <location>
        <begin position="1"/>
        <end position="24"/>
    </location>
</feature>
<dbReference type="EMBL" id="CP035495">
    <property type="protein sequence ID" value="QAY63242.1"/>
    <property type="molecule type" value="Genomic_DNA"/>
</dbReference>
<accession>A0A4P6EKS7</accession>
<reference evidence="3 4" key="1">
    <citation type="submission" date="2019-01" db="EMBL/GenBank/DDBJ databases">
        <title>Genome sequencing of strain 2JSPR-7.</title>
        <authorList>
            <person name="Heo J."/>
            <person name="Kim S.-J."/>
            <person name="Kim J.-S."/>
            <person name="Hong S.-B."/>
            <person name="Kwon S.-W."/>
        </authorList>
    </citation>
    <scope>NUCLEOTIDE SEQUENCE [LARGE SCALE GENOMIC DNA]</scope>
    <source>
        <strain evidence="3 4">2JSPR-7</strain>
    </source>
</reference>
<dbReference type="OrthoDB" id="5243635at2"/>
<feature type="compositionally biased region" description="Basic and acidic residues" evidence="1">
    <location>
        <begin position="81"/>
        <end position="94"/>
    </location>
</feature>
<dbReference type="GO" id="GO:0006313">
    <property type="term" value="P:DNA transposition"/>
    <property type="evidence" value="ECO:0007669"/>
    <property type="project" value="InterPro"/>
</dbReference>
<dbReference type="AlphaFoldDB" id="A0A4P6EKS7"/>
<gene>
    <name evidence="3" type="ORF">ET495_08285</name>
</gene>